<proteinExistence type="predicted"/>
<name>A0A9W5IRD0_NEISU</name>
<dbReference type="AlphaFoldDB" id="A0A9W5IRD0"/>
<evidence type="ECO:0000313" key="2">
    <source>
        <dbReference type="Proteomes" id="UP000004621"/>
    </source>
</evidence>
<accession>A0A9W5IRD0</accession>
<evidence type="ECO:0000313" key="1">
    <source>
        <dbReference type="EMBL" id="EFC52350.1"/>
    </source>
</evidence>
<protein>
    <submittedName>
        <fullName evidence="1">Uncharacterized protein</fullName>
    </submittedName>
</protein>
<comment type="caution">
    <text evidence="1">The sequence shown here is derived from an EMBL/GenBank/DDBJ whole genome shotgun (WGS) entry which is preliminary data.</text>
</comment>
<gene>
    <name evidence="1" type="ORF">NEISUBOT_04096</name>
</gene>
<sequence>MNLSEKCFGKKLIFFAESIHTGLQIKQFRKLVGTERLNDIKSIFTINGSNIKSMTMDILTRNRQVF</sequence>
<dbReference type="Proteomes" id="UP000004621">
    <property type="component" value="Unassembled WGS sequence"/>
</dbReference>
<organism evidence="1 2">
    <name type="scientific">Neisseria subflava NJ9703</name>
    <dbReference type="NCBI Taxonomy" id="546268"/>
    <lineage>
        <taxon>Bacteria</taxon>
        <taxon>Pseudomonadati</taxon>
        <taxon>Pseudomonadota</taxon>
        <taxon>Betaproteobacteria</taxon>
        <taxon>Neisseriales</taxon>
        <taxon>Neisseriaceae</taxon>
        <taxon>Neisseria</taxon>
    </lineage>
</organism>
<dbReference type="EMBL" id="ACEO02000004">
    <property type="protein sequence ID" value="EFC52350.1"/>
    <property type="molecule type" value="Genomic_DNA"/>
</dbReference>
<reference evidence="1 2" key="1">
    <citation type="submission" date="2010-01" db="EMBL/GenBank/DDBJ databases">
        <authorList>
            <person name="Weinstock G."/>
            <person name="Sodergren E."/>
            <person name="Clifton S."/>
            <person name="Fulton L."/>
            <person name="Fulton B."/>
            <person name="Courtney L."/>
            <person name="Fronick C."/>
            <person name="Harrison M."/>
            <person name="Strong C."/>
            <person name="Farmer C."/>
            <person name="Delahaunty K."/>
            <person name="Markovic C."/>
            <person name="Hall O."/>
            <person name="Minx P."/>
            <person name="Tomlinson C."/>
            <person name="Mitreva M."/>
            <person name="Nelson J."/>
            <person name="Hou S."/>
            <person name="Wollam A."/>
            <person name="Pepin K.H."/>
            <person name="Johnson M."/>
            <person name="Bhonagiri V."/>
            <person name="Nash W.E."/>
            <person name="Warren W."/>
            <person name="Chinwalla A."/>
            <person name="Mardis E.R."/>
            <person name="Wilson R.K."/>
        </authorList>
    </citation>
    <scope>NUCLEOTIDE SEQUENCE [LARGE SCALE GENOMIC DNA]</scope>
    <source>
        <strain evidence="1 2">NJ9703</strain>
    </source>
</reference>